<sequence length="123" mass="14457">MVFGVLADGPCGFREVIHFLGRGNNSFMEFQQNNYQEIQKRREFYKRDPAIYKLEEVDVSLIMRNPTLFTAPQPLRNRLWQSLTYNEALDWPQRYEGCFNMMENATKQNSVVVDLTIGKQNSI</sequence>
<protein>
    <submittedName>
        <fullName evidence="1">Uncharacterized protein</fullName>
    </submittedName>
</protein>
<dbReference type="EMBL" id="LAVV01014415">
    <property type="protein sequence ID" value="KNZ44780.1"/>
    <property type="molecule type" value="Genomic_DNA"/>
</dbReference>
<evidence type="ECO:0000313" key="2">
    <source>
        <dbReference type="Proteomes" id="UP000037035"/>
    </source>
</evidence>
<dbReference type="AlphaFoldDB" id="A0A0L6UAG6"/>
<reference evidence="1 2" key="1">
    <citation type="submission" date="2015-08" db="EMBL/GenBank/DDBJ databases">
        <title>Next Generation Sequencing and Analysis of the Genome of Puccinia sorghi L Schw, the Causal Agent of Maize Common Rust.</title>
        <authorList>
            <person name="Rochi L."/>
            <person name="Burguener G."/>
            <person name="Darino M."/>
            <person name="Turjanski A."/>
            <person name="Kreff E."/>
            <person name="Dieguez M.J."/>
            <person name="Sacco F."/>
        </authorList>
    </citation>
    <scope>NUCLEOTIDE SEQUENCE [LARGE SCALE GENOMIC DNA]</scope>
    <source>
        <strain evidence="1 2">RO10H11247</strain>
    </source>
</reference>
<evidence type="ECO:0000313" key="1">
    <source>
        <dbReference type="EMBL" id="KNZ44780.1"/>
    </source>
</evidence>
<name>A0A0L6UAG6_9BASI</name>
<comment type="caution">
    <text evidence="1">The sequence shown here is derived from an EMBL/GenBank/DDBJ whole genome shotgun (WGS) entry which is preliminary data.</text>
</comment>
<organism evidence="1 2">
    <name type="scientific">Puccinia sorghi</name>
    <dbReference type="NCBI Taxonomy" id="27349"/>
    <lineage>
        <taxon>Eukaryota</taxon>
        <taxon>Fungi</taxon>
        <taxon>Dikarya</taxon>
        <taxon>Basidiomycota</taxon>
        <taxon>Pucciniomycotina</taxon>
        <taxon>Pucciniomycetes</taxon>
        <taxon>Pucciniales</taxon>
        <taxon>Pucciniaceae</taxon>
        <taxon>Puccinia</taxon>
    </lineage>
</organism>
<dbReference type="VEuPathDB" id="FungiDB:VP01_882g4"/>
<accession>A0A0L6UAG6</accession>
<dbReference type="Proteomes" id="UP000037035">
    <property type="component" value="Unassembled WGS sequence"/>
</dbReference>
<keyword evidence="2" id="KW-1185">Reference proteome</keyword>
<gene>
    <name evidence="1" type="ORF">VP01_882g4</name>
</gene>
<proteinExistence type="predicted"/>